<gene>
    <name evidence="3" type="ORF">FRX31_026811</name>
</gene>
<evidence type="ECO:0000313" key="3">
    <source>
        <dbReference type="EMBL" id="KAF5183603.1"/>
    </source>
</evidence>
<dbReference type="InterPro" id="IPR000182">
    <property type="entry name" value="GNAT_dom"/>
</dbReference>
<dbReference type="AlphaFoldDB" id="A0A7J6VFE4"/>
<dbReference type="GO" id="GO:0031509">
    <property type="term" value="P:subtelomeric heterochromatin formation"/>
    <property type="evidence" value="ECO:0007669"/>
    <property type="project" value="InterPro"/>
</dbReference>
<organism evidence="3 4">
    <name type="scientific">Thalictrum thalictroides</name>
    <name type="common">Rue-anemone</name>
    <name type="synonym">Anemone thalictroides</name>
    <dbReference type="NCBI Taxonomy" id="46969"/>
    <lineage>
        <taxon>Eukaryota</taxon>
        <taxon>Viridiplantae</taxon>
        <taxon>Streptophyta</taxon>
        <taxon>Embryophyta</taxon>
        <taxon>Tracheophyta</taxon>
        <taxon>Spermatophyta</taxon>
        <taxon>Magnoliopsida</taxon>
        <taxon>Ranunculales</taxon>
        <taxon>Ranunculaceae</taxon>
        <taxon>Thalictroideae</taxon>
        <taxon>Thalictrum</taxon>
    </lineage>
</organism>
<dbReference type="InterPro" id="IPR017380">
    <property type="entry name" value="Hist_AcTrfase_B-typ_cat-su"/>
</dbReference>
<comment type="caution">
    <text evidence="3">The sequence shown here is derived from an EMBL/GenBank/DDBJ whole genome shotgun (WGS) entry which is preliminary data.</text>
</comment>
<evidence type="ECO:0000256" key="1">
    <source>
        <dbReference type="SAM" id="SignalP"/>
    </source>
</evidence>
<dbReference type="GO" id="GO:0005634">
    <property type="term" value="C:nucleus"/>
    <property type="evidence" value="ECO:0007669"/>
    <property type="project" value="InterPro"/>
</dbReference>
<evidence type="ECO:0000259" key="2">
    <source>
        <dbReference type="Pfam" id="PF00583"/>
    </source>
</evidence>
<feature type="signal peptide" evidence="1">
    <location>
        <begin position="1"/>
        <end position="28"/>
    </location>
</feature>
<evidence type="ECO:0000313" key="4">
    <source>
        <dbReference type="Proteomes" id="UP000554482"/>
    </source>
</evidence>
<dbReference type="InterPro" id="IPR016181">
    <property type="entry name" value="Acyl_CoA_acyltransferase"/>
</dbReference>
<feature type="chain" id="PRO_5029761391" evidence="1">
    <location>
        <begin position="29"/>
        <end position="283"/>
    </location>
</feature>
<proteinExistence type="predicted"/>
<dbReference type="GO" id="GO:0004402">
    <property type="term" value="F:histone acetyltransferase activity"/>
    <property type="evidence" value="ECO:0007669"/>
    <property type="project" value="InterPro"/>
</dbReference>
<dbReference type="PANTHER" id="PTHR12046">
    <property type="entry name" value="HISTONE ACETYLTRANSFERASE TYPE B CATALYTIC SUBUNIT"/>
    <property type="match status" value="1"/>
</dbReference>
<dbReference type="Gene3D" id="3.40.630.30">
    <property type="match status" value="1"/>
</dbReference>
<dbReference type="GO" id="GO:0000781">
    <property type="term" value="C:chromosome, telomeric region"/>
    <property type="evidence" value="ECO:0007669"/>
    <property type="project" value="GOC"/>
</dbReference>
<dbReference type="OrthoDB" id="10253098at2759"/>
<dbReference type="Proteomes" id="UP000554482">
    <property type="component" value="Unassembled WGS sequence"/>
</dbReference>
<dbReference type="CDD" id="cd04301">
    <property type="entry name" value="NAT_SF"/>
    <property type="match status" value="1"/>
</dbReference>
<feature type="domain" description="N-acetyltransferase" evidence="2">
    <location>
        <begin position="55"/>
        <end position="109"/>
    </location>
</feature>
<dbReference type="SUPFAM" id="SSF55729">
    <property type="entry name" value="Acyl-CoA N-acyltransferases (Nat)"/>
    <property type="match status" value="1"/>
</dbReference>
<keyword evidence="4" id="KW-1185">Reference proteome</keyword>
<name>A0A7J6VFE4_THATH</name>
<keyword evidence="1" id="KW-0732">Signal</keyword>
<protein>
    <submittedName>
        <fullName evidence="3">Histone acetyltransferase type b catalytic subunit</fullName>
    </submittedName>
</protein>
<keyword evidence="3" id="KW-0808">Transferase</keyword>
<reference evidence="3 4" key="1">
    <citation type="submission" date="2020-06" db="EMBL/GenBank/DDBJ databases">
        <title>Transcriptomic and genomic resources for Thalictrum thalictroides and T. hernandezii: Facilitating candidate gene discovery in an emerging model plant lineage.</title>
        <authorList>
            <person name="Arias T."/>
            <person name="Riano-Pachon D.M."/>
            <person name="Di Stilio V.S."/>
        </authorList>
    </citation>
    <scope>NUCLEOTIDE SEQUENCE [LARGE SCALE GENOMIC DNA]</scope>
    <source>
        <strain evidence="4">cv. WT478/WT964</strain>
        <tissue evidence="3">Leaves</tissue>
    </source>
</reference>
<sequence length="283" mass="32259">MAVNSMAVGELYCRLVPLVLLLVDGSSPIDVTDPRWEIYLAIESKSNDHGVVGIKLLGFAAVNRFYDNIGNSHLRISQILVLPPYQGRGHGRLLLEVINSVAVSENVYDVTVEKASDYFQHVRTCFDMHRLLDFEPIKHDISSAALHLKQGNSSKKPFKGQFDPPLTAVEDVRRSLKINKKQFLQCWEILLFLELIHSDFENYRTLITDGRRDDMLGKDTALNDFDHEMTTVAVCLRDNVNVDNINAEVEENQDTQEEQLKQLVGNRMKEIMEIAKKILLNHQ</sequence>
<dbReference type="Pfam" id="PF00583">
    <property type="entry name" value="Acetyltransf_1"/>
    <property type="match status" value="1"/>
</dbReference>
<dbReference type="EMBL" id="JABWDY010033196">
    <property type="protein sequence ID" value="KAF5183603.1"/>
    <property type="molecule type" value="Genomic_DNA"/>
</dbReference>
<accession>A0A7J6VFE4</accession>